<sequence>MKLTKSMMKWITHALWFCIALLPMALMAKDIPVSSVSAGYKQSDDSERQFRLNSELSTTQKQLIDNRQPVQPSASKQTREVVIQAHIDSANKKVRQQQAQASASVFANPIYHQFQIYDAYTRLFVDNDADGFYQTFSVTFDADVSGQYVNESANVFAELYLSRNGGPWLHYYTTDVFSIYGDASDDDFEVLTTLEAGYATGHYDVLIDLYELGYGDIVATVSANELDSLYALPLESANRDGSEIEYGDPVAGSLSLWLLLGLLLVFLGRKQ</sequence>
<proteinExistence type="predicted"/>
<dbReference type="EMBL" id="CP136522">
    <property type="protein sequence ID" value="WOT06082.1"/>
    <property type="molecule type" value="Genomic_DNA"/>
</dbReference>
<dbReference type="NCBIfam" id="NF038116">
    <property type="entry name" value="Sden1266_dom"/>
    <property type="match status" value="1"/>
</dbReference>
<gene>
    <name evidence="2" type="ORF">RGE70_04520</name>
</gene>
<evidence type="ECO:0000313" key="3">
    <source>
        <dbReference type="Proteomes" id="UP001529491"/>
    </source>
</evidence>
<evidence type="ECO:0000313" key="2">
    <source>
        <dbReference type="EMBL" id="WOT06082.1"/>
    </source>
</evidence>
<dbReference type="Proteomes" id="UP001529491">
    <property type="component" value="Chromosome"/>
</dbReference>
<keyword evidence="3" id="KW-1185">Reference proteome</keyword>
<reference evidence="2 3" key="1">
    <citation type="submission" date="2023-10" db="EMBL/GenBank/DDBJ databases">
        <title>Complete genome sequence of Shewanella sp. DAU334.</title>
        <authorList>
            <person name="Lee Y.-S."/>
            <person name="Jeong H.-R."/>
            <person name="Hwang E.-J."/>
            <person name="Choi Y.-L."/>
            <person name="Kim G.-D."/>
        </authorList>
    </citation>
    <scope>NUCLEOTIDE SEQUENCE [LARGE SCALE GENOMIC DNA]</scope>
    <source>
        <strain evidence="2 3">DAU334</strain>
    </source>
</reference>
<dbReference type="RefSeq" id="WP_310470351.1">
    <property type="nucleotide sequence ID" value="NZ_CP136522.1"/>
</dbReference>
<keyword evidence="1" id="KW-1133">Transmembrane helix</keyword>
<evidence type="ECO:0000256" key="1">
    <source>
        <dbReference type="SAM" id="Phobius"/>
    </source>
</evidence>
<feature type="transmembrane region" description="Helical" evidence="1">
    <location>
        <begin position="250"/>
        <end position="268"/>
    </location>
</feature>
<name>A0ABZ0K0J3_9GAMM</name>
<keyword evidence="1" id="KW-0472">Membrane</keyword>
<accession>A0ABZ0K0J3</accession>
<keyword evidence="1" id="KW-0812">Transmembrane</keyword>
<protein>
    <submittedName>
        <fullName evidence="2">Choice-of-anchor H family protein</fullName>
    </submittedName>
</protein>
<organism evidence="2 3">
    <name type="scientific">Shewanella youngdeokensis</name>
    <dbReference type="NCBI Taxonomy" id="2999068"/>
    <lineage>
        <taxon>Bacteria</taxon>
        <taxon>Pseudomonadati</taxon>
        <taxon>Pseudomonadota</taxon>
        <taxon>Gammaproteobacteria</taxon>
        <taxon>Alteromonadales</taxon>
        <taxon>Shewanellaceae</taxon>
        <taxon>Shewanella</taxon>
    </lineage>
</organism>